<evidence type="ECO:0000313" key="3">
    <source>
        <dbReference type="Proteomes" id="UP001218188"/>
    </source>
</evidence>
<organism evidence="2 3">
    <name type="scientific">Mycena alexandri</name>
    <dbReference type="NCBI Taxonomy" id="1745969"/>
    <lineage>
        <taxon>Eukaryota</taxon>
        <taxon>Fungi</taxon>
        <taxon>Dikarya</taxon>
        <taxon>Basidiomycota</taxon>
        <taxon>Agaricomycotina</taxon>
        <taxon>Agaricomycetes</taxon>
        <taxon>Agaricomycetidae</taxon>
        <taxon>Agaricales</taxon>
        <taxon>Marasmiineae</taxon>
        <taxon>Mycenaceae</taxon>
        <taxon>Mycena</taxon>
    </lineage>
</organism>
<protein>
    <submittedName>
        <fullName evidence="2">Bola-like protein</fullName>
    </submittedName>
</protein>
<name>A0AAD6THD2_9AGAR</name>
<comment type="similarity">
    <text evidence="1">Belongs to the BolA/IbaG family.</text>
</comment>
<dbReference type="GO" id="GO:0044572">
    <property type="term" value="P:[4Fe-4S] cluster assembly"/>
    <property type="evidence" value="ECO:0007669"/>
    <property type="project" value="TreeGrafter"/>
</dbReference>
<proteinExistence type="inferred from homology"/>
<dbReference type="InterPro" id="IPR036065">
    <property type="entry name" value="BolA-like_sf"/>
</dbReference>
<dbReference type="PANTHER" id="PTHR46230">
    <property type="match status" value="1"/>
</dbReference>
<dbReference type="Proteomes" id="UP001218188">
    <property type="component" value="Unassembled WGS sequence"/>
</dbReference>
<dbReference type="EMBL" id="JARJCM010000004">
    <property type="protein sequence ID" value="KAJ7045707.1"/>
    <property type="molecule type" value="Genomic_DNA"/>
</dbReference>
<reference evidence="2" key="1">
    <citation type="submission" date="2023-03" db="EMBL/GenBank/DDBJ databases">
        <title>Massive genome expansion in bonnet fungi (Mycena s.s.) driven by repeated elements and novel gene families across ecological guilds.</title>
        <authorList>
            <consortium name="Lawrence Berkeley National Laboratory"/>
            <person name="Harder C.B."/>
            <person name="Miyauchi S."/>
            <person name="Viragh M."/>
            <person name="Kuo A."/>
            <person name="Thoen E."/>
            <person name="Andreopoulos B."/>
            <person name="Lu D."/>
            <person name="Skrede I."/>
            <person name="Drula E."/>
            <person name="Henrissat B."/>
            <person name="Morin E."/>
            <person name="Kohler A."/>
            <person name="Barry K."/>
            <person name="LaButti K."/>
            <person name="Morin E."/>
            <person name="Salamov A."/>
            <person name="Lipzen A."/>
            <person name="Mereny Z."/>
            <person name="Hegedus B."/>
            <person name="Baldrian P."/>
            <person name="Stursova M."/>
            <person name="Weitz H."/>
            <person name="Taylor A."/>
            <person name="Grigoriev I.V."/>
            <person name="Nagy L.G."/>
            <person name="Martin F."/>
            <person name="Kauserud H."/>
        </authorList>
    </citation>
    <scope>NUCLEOTIDE SEQUENCE</scope>
    <source>
        <strain evidence="2">CBHHK200</strain>
    </source>
</reference>
<dbReference type="Pfam" id="PF01722">
    <property type="entry name" value="BolA"/>
    <property type="match status" value="1"/>
</dbReference>
<evidence type="ECO:0000313" key="2">
    <source>
        <dbReference type="EMBL" id="KAJ7045707.1"/>
    </source>
</evidence>
<dbReference type="Gene3D" id="3.30.300.90">
    <property type="entry name" value="BolA-like"/>
    <property type="match status" value="1"/>
</dbReference>
<comment type="caution">
    <text evidence="2">The sequence shown here is derived from an EMBL/GenBank/DDBJ whole genome shotgun (WGS) entry which is preliminary data.</text>
</comment>
<dbReference type="AlphaFoldDB" id="A0AAD6THD2"/>
<sequence>MATPTSSPGPLEIAIREKLTAQFRPTLLKISNDSWQHRHHAAMRAQGSNASAETHFSVQIVSAAFESKTSLQRHRLVNAALREELDAGLHALSLSTKTEAEIAEIDLNRKQHGV</sequence>
<dbReference type="InterPro" id="IPR002634">
    <property type="entry name" value="BolA"/>
</dbReference>
<evidence type="ECO:0000256" key="1">
    <source>
        <dbReference type="RuleBase" id="RU003860"/>
    </source>
</evidence>
<dbReference type="PANTHER" id="PTHR46230:SF7">
    <property type="entry name" value="BOLA-LIKE PROTEIN 1"/>
    <property type="match status" value="1"/>
</dbReference>
<dbReference type="GO" id="GO:0005759">
    <property type="term" value="C:mitochondrial matrix"/>
    <property type="evidence" value="ECO:0007669"/>
    <property type="project" value="TreeGrafter"/>
</dbReference>
<accession>A0AAD6THD2</accession>
<keyword evidence="3" id="KW-1185">Reference proteome</keyword>
<gene>
    <name evidence="2" type="ORF">C8F04DRAFT_940405</name>
</gene>
<dbReference type="SUPFAM" id="SSF82657">
    <property type="entry name" value="BolA-like"/>
    <property type="match status" value="1"/>
</dbReference>
<dbReference type="PIRSF" id="PIRSF003113">
    <property type="entry name" value="BolA"/>
    <property type="match status" value="1"/>
</dbReference>